<feature type="non-terminal residue" evidence="8">
    <location>
        <position position="1"/>
    </location>
</feature>
<keyword evidence="6" id="KW-0411">Iron-sulfur</keyword>
<evidence type="ECO:0000256" key="3">
    <source>
        <dbReference type="ARBA" id="ARBA00022723"/>
    </source>
</evidence>
<dbReference type="SUPFAM" id="SSF54862">
    <property type="entry name" value="4Fe-4S ferredoxins"/>
    <property type="match status" value="1"/>
</dbReference>
<dbReference type="InterPro" id="IPR017896">
    <property type="entry name" value="4Fe4S_Fe-S-bd"/>
</dbReference>
<dbReference type="InterPro" id="IPR017900">
    <property type="entry name" value="4Fe4S_Fe_S_CS"/>
</dbReference>
<dbReference type="AlphaFoldDB" id="X1SUM6"/>
<dbReference type="EMBL" id="BARW01006662">
    <property type="protein sequence ID" value="GAI79030.1"/>
    <property type="molecule type" value="Genomic_DNA"/>
</dbReference>
<dbReference type="GO" id="GO:0016625">
    <property type="term" value="F:oxidoreductase activity, acting on the aldehyde or oxo group of donors, iron-sulfur protein as acceptor"/>
    <property type="evidence" value="ECO:0007669"/>
    <property type="project" value="InterPro"/>
</dbReference>
<dbReference type="Pfam" id="PF13237">
    <property type="entry name" value="Fer4_10"/>
    <property type="match status" value="1"/>
</dbReference>
<dbReference type="GO" id="GO:0051539">
    <property type="term" value="F:4 iron, 4 sulfur cluster binding"/>
    <property type="evidence" value="ECO:0007669"/>
    <property type="project" value="UniProtKB-KW"/>
</dbReference>
<reference evidence="8" key="1">
    <citation type="journal article" date="2014" name="Front. Microbiol.">
        <title>High frequency of phylogenetically diverse reductive dehalogenase-homologous genes in deep subseafloor sedimentary metagenomes.</title>
        <authorList>
            <person name="Kawai M."/>
            <person name="Futagami T."/>
            <person name="Toyoda A."/>
            <person name="Takaki Y."/>
            <person name="Nishi S."/>
            <person name="Hori S."/>
            <person name="Arai W."/>
            <person name="Tsubouchi T."/>
            <person name="Morono Y."/>
            <person name="Uchiyama I."/>
            <person name="Ito T."/>
            <person name="Fujiyama A."/>
            <person name="Inagaki F."/>
            <person name="Takami H."/>
        </authorList>
    </citation>
    <scope>NUCLEOTIDE SEQUENCE</scope>
    <source>
        <strain evidence="8">Expedition CK06-06</strain>
    </source>
</reference>
<accession>X1SUM6</accession>
<dbReference type="PANTHER" id="PTHR43724">
    <property type="entry name" value="PYRUVATE SYNTHASE SUBUNIT PORD"/>
    <property type="match status" value="1"/>
</dbReference>
<protein>
    <recommendedName>
        <fullName evidence="7">4Fe-4S ferredoxin-type domain-containing protein</fullName>
    </recommendedName>
</protein>
<evidence type="ECO:0000256" key="4">
    <source>
        <dbReference type="ARBA" id="ARBA00022737"/>
    </source>
</evidence>
<keyword evidence="5" id="KW-0408">Iron</keyword>
<dbReference type="Gene3D" id="3.30.70.20">
    <property type="match status" value="1"/>
</dbReference>
<evidence type="ECO:0000313" key="8">
    <source>
        <dbReference type="EMBL" id="GAI79030.1"/>
    </source>
</evidence>
<organism evidence="8">
    <name type="scientific">marine sediment metagenome</name>
    <dbReference type="NCBI Taxonomy" id="412755"/>
    <lineage>
        <taxon>unclassified sequences</taxon>
        <taxon>metagenomes</taxon>
        <taxon>ecological metagenomes</taxon>
    </lineage>
</organism>
<feature type="domain" description="4Fe-4S ferredoxin-type" evidence="7">
    <location>
        <begin position="26"/>
        <end position="54"/>
    </location>
</feature>
<dbReference type="PROSITE" id="PS00198">
    <property type="entry name" value="4FE4S_FER_1"/>
    <property type="match status" value="1"/>
</dbReference>
<evidence type="ECO:0000256" key="2">
    <source>
        <dbReference type="ARBA" id="ARBA00022485"/>
    </source>
</evidence>
<proteinExistence type="predicted"/>
<evidence type="ECO:0000256" key="5">
    <source>
        <dbReference type="ARBA" id="ARBA00023004"/>
    </source>
</evidence>
<keyword evidence="3" id="KW-0479">Metal-binding</keyword>
<keyword evidence="4" id="KW-0677">Repeat</keyword>
<name>X1SUM6_9ZZZZ</name>
<dbReference type="GO" id="GO:0046872">
    <property type="term" value="F:metal ion binding"/>
    <property type="evidence" value="ECO:0007669"/>
    <property type="project" value="UniProtKB-KW"/>
</dbReference>
<keyword evidence="2" id="KW-0004">4Fe-4S</keyword>
<evidence type="ECO:0000256" key="6">
    <source>
        <dbReference type="ARBA" id="ARBA00023014"/>
    </source>
</evidence>
<dbReference type="InterPro" id="IPR011898">
    <property type="entry name" value="PorD_KorD"/>
</dbReference>
<dbReference type="PANTHER" id="PTHR43724:SF1">
    <property type="entry name" value="PYRUVATE SYNTHASE SUBUNIT PORD"/>
    <property type="match status" value="1"/>
</dbReference>
<gene>
    <name evidence="8" type="ORF">S12H4_13990</name>
</gene>
<evidence type="ECO:0000259" key="7">
    <source>
        <dbReference type="PROSITE" id="PS51379"/>
    </source>
</evidence>
<dbReference type="PROSITE" id="PS51379">
    <property type="entry name" value="4FE4S_FER_2"/>
    <property type="match status" value="2"/>
</dbReference>
<sequence>RKDLPIGLVLEAGTCKDFETGDWRSEKPIWDSEKCTHCLICWIFCPDSCIIVKDGKIQGIDYKYCKGCGICAEECPPKIQAITMVREEK</sequence>
<comment type="caution">
    <text evidence="8">The sequence shown here is derived from an EMBL/GenBank/DDBJ whole genome shotgun (WGS) entry which is preliminary data.</text>
</comment>
<evidence type="ECO:0000256" key="1">
    <source>
        <dbReference type="ARBA" id="ARBA00001966"/>
    </source>
</evidence>
<comment type="cofactor">
    <cofactor evidence="1">
        <name>[4Fe-4S] cluster</name>
        <dbReference type="ChEBI" id="CHEBI:49883"/>
    </cofactor>
</comment>
<feature type="domain" description="4Fe-4S ferredoxin-type" evidence="7">
    <location>
        <begin position="55"/>
        <end position="87"/>
    </location>
</feature>
<dbReference type="NCBIfam" id="TIGR02179">
    <property type="entry name" value="PorD_KorD"/>
    <property type="match status" value="1"/>
</dbReference>